<evidence type="ECO:0000256" key="10">
    <source>
        <dbReference type="ARBA" id="ARBA00022985"/>
    </source>
</evidence>
<keyword evidence="9 12" id="KW-0460">Magnesium</keyword>
<evidence type="ECO:0000313" key="15">
    <source>
        <dbReference type="Proteomes" id="UP000238707"/>
    </source>
</evidence>
<dbReference type="Proteomes" id="UP000238707">
    <property type="component" value="Unassembled WGS sequence"/>
</dbReference>
<dbReference type="GO" id="GO:0008781">
    <property type="term" value="F:N-acylneuraminate cytidylyltransferase activity"/>
    <property type="evidence" value="ECO:0007669"/>
    <property type="project" value="TreeGrafter"/>
</dbReference>
<dbReference type="EMBL" id="MSCI01000003">
    <property type="protein sequence ID" value="PQJ58216.1"/>
    <property type="molecule type" value="Genomic_DNA"/>
</dbReference>
<dbReference type="PIRSF" id="PIRSF006118">
    <property type="entry name" value="KDO8-P_Ptase"/>
    <property type="match status" value="1"/>
</dbReference>
<sequence>MLDKLVCKNIKMVLLDVDGVMTDGSIYINKDGEFFKSFNVKDGLAIELLRSHNILVGVISGKASAALDTRCQQLGFDEIITGCKNKLPALIDICSKYKISADQIAFLGDDVLDIPIFEKVGLAVAPIDAHSLAISSADWVSSLKGGDGMVREFVDLLLTNQLNLPLKEVYKPLLDKIRVDDVATMEQ</sequence>
<dbReference type="InterPro" id="IPR010023">
    <property type="entry name" value="KdsC_fam"/>
</dbReference>
<comment type="catalytic activity">
    <reaction evidence="1 12">
        <text>3-deoxy-alpha-D-manno-2-octulosonate-8-phosphate + H2O = 3-deoxy-alpha-D-manno-oct-2-ulosonate + phosphate</text>
        <dbReference type="Rhea" id="RHEA:11500"/>
        <dbReference type="ChEBI" id="CHEBI:15377"/>
        <dbReference type="ChEBI" id="CHEBI:43474"/>
        <dbReference type="ChEBI" id="CHEBI:85985"/>
        <dbReference type="ChEBI" id="CHEBI:85986"/>
        <dbReference type="EC" id="3.1.3.45"/>
    </reaction>
</comment>
<keyword evidence="7 12" id="KW-0479">Metal-binding</keyword>
<dbReference type="GO" id="GO:0046872">
    <property type="term" value="F:metal ion binding"/>
    <property type="evidence" value="ECO:0007669"/>
    <property type="project" value="UniProtKB-UniRule"/>
</dbReference>
<dbReference type="PANTHER" id="PTHR21485">
    <property type="entry name" value="HAD SUPERFAMILY MEMBERS CMAS AND KDSC"/>
    <property type="match status" value="1"/>
</dbReference>
<dbReference type="EC" id="3.1.3.45" evidence="5 12"/>
<evidence type="ECO:0000256" key="4">
    <source>
        <dbReference type="ARBA" id="ARBA00011881"/>
    </source>
</evidence>
<dbReference type="Gene3D" id="3.40.50.1000">
    <property type="entry name" value="HAD superfamily/HAD-like"/>
    <property type="match status" value="1"/>
</dbReference>
<evidence type="ECO:0000256" key="8">
    <source>
        <dbReference type="ARBA" id="ARBA00022801"/>
    </source>
</evidence>
<comment type="cofactor">
    <cofactor evidence="2 12 13">
        <name>Mg(2+)</name>
        <dbReference type="ChEBI" id="CHEBI:18420"/>
    </cofactor>
</comment>
<feature type="binding site" evidence="13">
    <location>
        <position position="16"/>
    </location>
    <ligand>
        <name>Mg(2+)</name>
        <dbReference type="ChEBI" id="CHEBI:18420"/>
    </ligand>
</feature>
<evidence type="ECO:0000256" key="11">
    <source>
        <dbReference type="ARBA" id="ARBA00031051"/>
    </source>
</evidence>
<evidence type="ECO:0000256" key="6">
    <source>
        <dbReference type="ARBA" id="ARBA00020092"/>
    </source>
</evidence>
<evidence type="ECO:0000256" key="7">
    <source>
        <dbReference type="ARBA" id="ARBA00022723"/>
    </source>
</evidence>
<keyword evidence="8 12" id="KW-0378">Hydrolase</keyword>
<comment type="similarity">
    <text evidence="3 12">Belongs to the KdsC family.</text>
</comment>
<dbReference type="CDD" id="cd01630">
    <property type="entry name" value="HAD_KDO-like"/>
    <property type="match status" value="1"/>
</dbReference>
<dbReference type="NCBIfam" id="TIGR01662">
    <property type="entry name" value="HAD-SF-IIIA"/>
    <property type="match status" value="1"/>
</dbReference>
<evidence type="ECO:0000256" key="9">
    <source>
        <dbReference type="ARBA" id="ARBA00022842"/>
    </source>
</evidence>
<dbReference type="Pfam" id="PF08282">
    <property type="entry name" value="Hydrolase_3"/>
    <property type="match status" value="1"/>
</dbReference>
<evidence type="ECO:0000256" key="12">
    <source>
        <dbReference type="PIRNR" id="PIRNR006118"/>
    </source>
</evidence>
<evidence type="ECO:0000256" key="3">
    <source>
        <dbReference type="ARBA" id="ARBA00005893"/>
    </source>
</evidence>
<dbReference type="InterPro" id="IPR023214">
    <property type="entry name" value="HAD_sf"/>
</dbReference>
<reference evidence="14 15" key="1">
    <citation type="submission" date="2016-12" db="EMBL/GenBank/DDBJ databases">
        <title>Diversity of luminous bacteria.</title>
        <authorList>
            <person name="Yoshizawa S."/>
            <person name="Kogure K."/>
        </authorList>
    </citation>
    <scope>NUCLEOTIDE SEQUENCE [LARGE SCALE GENOMIC DNA]</scope>
    <source>
        <strain evidence="14 15">LC2-408</strain>
    </source>
</reference>
<keyword evidence="10 12" id="KW-0448">Lipopolysaccharide biosynthesis</keyword>
<keyword evidence="15" id="KW-1185">Reference proteome</keyword>
<dbReference type="RefSeq" id="WP_032554355.1">
    <property type="nucleotide sequence ID" value="NZ_MSCI01000003.1"/>
</dbReference>
<name>A0A2S7V7K2_9VIBR</name>
<comment type="caution">
    <text evidence="14">The sequence shown here is derived from an EMBL/GenBank/DDBJ whole genome shotgun (WGS) entry which is preliminary data.</text>
</comment>
<comment type="function">
    <text evidence="12">Catalyzes the hydrolysis of 3-deoxy-D-manno-octulosonate 8-phosphate (KDO 8-P) to 3-deoxy-D-manno-octulosonate (KDO) and inorganic phosphate.</text>
</comment>
<organism evidence="14 15">
    <name type="scientific">Vibrio chagasii</name>
    <dbReference type="NCBI Taxonomy" id="170679"/>
    <lineage>
        <taxon>Bacteria</taxon>
        <taxon>Pseudomonadati</taxon>
        <taxon>Pseudomonadota</taxon>
        <taxon>Gammaproteobacteria</taxon>
        <taxon>Vibrionales</taxon>
        <taxon>Vibrionaceae</taxon>
        <taxon>Vibrio</taxon>
    </lineage>
</organism>
<dbReference type="PANTHER" id="PTHR21485:SF6">
    <property type="entry name" value="N-ACYLNEURAMINATE CYTIDYLYLTRANSFERASE-RELATED"/>
    <property type="match status" value="1"/>
</dbReference>
<evidence type="ECO:0000313" key="14">
    <source>
        <dbReference type="EMBL" id="PQJ58216.1"/>
    </source>
</evidence>
<comment type="subunit">
    <text evidence="4 12">Homotetramer.</text>
</comment>
<proteinExistence type="inferred from homology"/>
<dbReference type="InterPro" id="IPR006549">
    <property type="entry name" value="HAD-SF_hydro_IIIA"/>
</dbReference>
<dbReference type="InterPro" id="IPR050793">
    <property type="entry name" value="CMP-NeuNAc_synthase"/>
</dbReference>
<feature type="binding site" evidence="13">
    <location>
        <position position="18"/>
    </location>
    <ligand>
        <name>substrate</name>
    </ligand>
</feature>
<evidence type="ECO:0000256" key="1">
    <source>
        <dbReference type="ARBA" id="ARBA00000898"/>
    </source>
</evidence>
<protein>
    <recommendedName>
        <fullName evidence="6 12">3-deoxy-D-manno-octulosonate 8-phosphate phosphatase KdsC</fullName>
        <ecNumber evidence="5 12">3.1.3.45</ecNumber>
    </recommendedName>
    <alternativeName>
        <fullName evidence="11 12">KDO 8-P phosphatase</fullName>
    </alternativeName>
</protein>
<dbReference type="GO" id="GO:0019143">
    <property type="term" value="F:3-deoxy-manno-octulosonate-8-phosphatase activity"/>
    <property type="evidence" value="ECO:0007669"/>
    <property type="project" value="UniProtKB-UniRule"/>
</dbReference>
<dbReference type="AlphaFoldDB" id="A0A2S7V7K2"/>
<evidence type="ECO:0000256" key="13">
    <source>
        <dbReference type="PIRSR" id="PIRSR006118-2"/>
    </source>
</evidence>
<dbReference type="SFLD" id="SFLDG01136">
    <property type="entry name" value="C1.6:_Phosphoserine_Phosphatas"/>
    <property type="match status" value="1"/>
</dbReference>
<dbReference type="FunFam" id="3.40.50.1000:FF:000029">
    <property type="entry name" value="3-deoxy-D-manno-octulosonate 8-phosphate phosphatase KdsC"/>
    <property type="match status" value="1"/>
</dbReference>
<dbReference type="SFLD" id="SFLDS00003">
    <property type="entry name" value="Haloacid_Dehalogenase"/>
    <property type="match status" value="1"/>
</dbReference>
<gene>
    <name evidence="14" type="ORF">BTO10_21105</name>
</gene>
<dbReference type="NCBIfam" id="TIGR01670">
    <property type="entry name" value="KdsC-phosphatas"/>
    <property type="match status" value="1"/>
</dbReference>
<dbReference type="InterPro" id="IPR036412">
    <property type="entry name" value="HAD-like_sf"/>
</dbReference>
<dbReference type="GO" id="GO:0009103">
    <property type="term" value="P:lipopolysaccharide biosynthetic process"/>
    <property type="evidence" value="ECO:0007669"/>
    <property type="project" value="UniProtKB-UniRule"/>
</dbReference>
<evidence type="ECO:0000256" key="2">
    <source>
        <dbReference type="ARBA" id="ARBA00001946"/>
    </source>
</evidence>
<dbReference type="SFLD" id="SFLDG01138">
    <property type="entry name" value="C1.6.2:_Deoxy-d-mannose-octulo"/>
    <property type="match status" value="1"/>
</dbReference>
<evidence type="ECO:0000256" key="5">
    <source>
        <dbReference type="ARBA" id="ARBA00013066"/>
    </source>
</evidence>
<feature type="binding site" evidence="13">
    <location>
        <position position="109"/>
    </location>
    <ligand>
        <name>Mg(2+)</name>
        <dbReference type="ChEBI" id="CHEBI:18420"/>
    </ligand>
</feature>
<accession>A0A2S7V7K2</accession>
<dbReference type="SUPFAM" id="SSF56784">
    <property type="entry name" value="HAD-like"/>
    <property type="match status" value="1"/>
</dbReference>